<organism evidence="8 9">
    <name type="scientific">Diploscapter pachys</name>
    <dbReference type="NCBI Taxonomy" id="2018661"/>
    <lineage>
        <taxon>Eukaryota</taxon>
        <taxon>Metazoa</taxon>
        <taxon>Ecdysozoa</taxon>
        <taxon>Nematoda</taxon>
        <taxon>Chromadorea</taxon>
        <taxon>Rhabditida</taxon>
        <taxon>Rhabditina</taxon>
        <taxon>Rhabditomorpha</taxon>
        <taxon>Rhabditoidea</taxon>
        <taxon>Rhabditidae</taxon>
        <taxon>Diploscapter</taxon>
    </lineage>
</organism>
<dbReference type="Gene3D" id="3.60.15.10">
    <property type="entry name" value="Ribonuclease Z/Hydroxyacylglutathione hydrolase-like"/>
    <property type="match status" value="1"/>
</dbReference>
<dbReference type="InterPro" id="IPR050110">
    <property type="entry name" value="Glyoxalase_II_hydrolase"/>
</dbReference>
<protein>
    <recommendedName>
        <fullName evidence="2">hydroxyacylglutathione hydrolase</fullName>
        <ecNumber evidence="2">3.1.2.6</ecNumber>
    </recommendedName>
    <alternativeName>
        <fullName evidence="6">Glyoxalase II</fullName>
    </alternativeName>
</protein>
<dbReference type="GO" id="GO:0046872">
    <property type="term" value="F:metal ion binding"/>
    <property type="evidence" value="ECO:0007669"/>
    <property type="project" value="UniProtKB-KW"/>
</dbReference>
<evidence type="ECO:0000256" key="3">
    <source>
        <dbReference type="ARBA" id="ARBA00022723"/>
    </source>
</evidence>
<dbReference type="PANTHER" id="PTHR43705">
    <property type="entry name" value="HYDROXYACYLGLUTATHIONE HYDROLASE"/>
    <property type="match status" value="1"/>
</dbReference>
<gene>
    <name evidence="8" type="ORF">WR25_15877</name>
</gene>
<dbReference type="SUPFAM" id="SSF56281">
    <property type="entry name" value="Metallo-hydrolase/oxidoreductase"/>
    <property type="match status" value="1"/>
</dbReference>
<keyword evidence="9" id="KW-1185">Reference proteome</keyword>
<dbReference type="PANTHER" id="PTHR43705:SF1">
    <property type="entry name" value="HYDROXYACYLGLUTATHIONE HYDROLASE GLOB"/>
    <property type="match status" value="1"/>
</dbReference>
<dbReference type="OrthoDB" id="515692at2759"/>
<evidence type="ECO:0000259" key="7">
    <source>
        <dbReference type="Pfam" id="PF16123"/>
    </source>
</evidence>
<evidence type="ECO:0000256" key="2">
    <source>
        <dbReference type="ARBA" id="ARBA00011917"/>
    </source>
</evidence>
<accession>A0A2A2M2Q0</accession>
<comment type="caution">
    <text evidence="8">The sequence shown here is derived from an EMBL/GenBank/DDBJ whole genome shotgun (WGS) entry which is preliminary data.</text>
</comment>
<evidence type="ECO:0000256" key="6">
    <source>
        <dbReference type="ARBA" id="ARBA00031044"/>
    </source>
</evidence>
<proteinExistence type="predicted"/>
<dbReference type="Pfam" id="PF16123">
    <property type="entry name" value="HAGH_C"/>
    <property type="match status" value="1"/>
</dbReference>
<dbReference type="Proteomes" id="UP000218231">
    <property type="component" value="Unassembled WGS sequence"/>
</dbReference>
<evidence type="ECO:0000313" key="8">
    <source>
        <dbReference type="EMBL" id="PAV92754.1"/>
    </source>
</evidence>
<dbReference type="GO" id="GO:0004416">
    <property type="term" value="F:hydroxyacylglutathione hydrolase activity"/>
    <property type="evidence" value="ECO:0007669"/>
    <property type="project" value="UniProtKB-EC"/>
</dbReference>
<dbReference type="InterPro" id="IPR032282">
    <property type="entry name" value="HAGH_C"/>
</dbReference>
<sequence>MFANMQRYAALPDATRVYCGHEYTQSNGRFALSVEPDNAALVERMRDVDAARAAGEATVPTTIGLERATNPFLRAGDADEFAKLRAGKDNFKG</sequence>
<keyword evidence="3" id="KW-0479">Metal-binding</keyword>
<dbReference type="EMBL" id="LIAE01006041">
    <property type="protein sequence ID" value="PAV92754.1"/>
    <property type="molecule type" value="Genomic_DNA"/>
</dbReference>
<name>A0A2A2M2Q0_9BILA</name>
<dbReference type="STRING" id="2018661.A0A2A2M2Q0"/>
<evidence type="ECO:0000313" key="9">
    <source>
        <dbReference type="Proteomes" id="UP000218231"/>
    </source>
</evidence>
<reference evidence="8 9" key="1">
    <citation type="journal article" date="2017" name="Curr. Biol.">
        <title>Genome architecture and evolution of a unichromosomal asexual nematode.</title>
        <authorList>
            <person name="Fradin H."/>
            <person name="Zegar C."/>
            <person name="Gutwein M."/>
            <person name="Lucas J."/>
            <person name="Kovtun M."/>
            <person name="Corcoran D."/>
            <person name="Baugh L.R."/>
            <person name="Kiontke K."/>
            <person name="Gunsalus K."/>
            <person name="Fitch D.H."/>
            <person name="Piano F."/>
        </authorList>
    </citation>
    <scope>NUCLEOTIDE SEQUENCE [LARGE SCALE GENOMIC DNA]</scope>
    <source>
        <strain evidence="8">PF1309</strain>
    </source>
</reference>
<dbReference type="InterPro" id="IPR036866">
    <property type="entry name" value="RibonucZ/Hydroxyglut_hydro"/>
</dbReference>
<dbReference type="EC" id="3.1.2.6" evidence="2"/>
<evidence type="ECO:0000256" key="4">
    <source>
        <dbReference type="ARBA" id="ARBA00022801"/>
    </source>
</evidence>
<evidence type="ECO:0000256" key="1">
    <source>
        <dbReference type="ARBA" id="ARBA00004963"/>
    </source>
</evidence>
<keyword evidence="5" id="KW-0862">Zinc</keyword>
<comment type="pathway">
    <text evidence="1">Secondary metabolite metabolism; methylglyoxal degradation; (R)-lactate from methylglyoxal: step 2/2.</text>
</comment>
<dbReference type="AlphaFoldDB" id="A0A2A2M2Q0"/>
<evidence type="ECO:0000256" key="5">
    <source>
        <dbReference type="ARBA" id="ARBA00022833"/>
    </source>
</evidence>
<keyword evidence="4" id="KW-0378">Hydrolase</keyword>
<feature type="domain" description="Hydroxyacylglutathione hydrolase C-terminal" evidence="7">
    <location>
        <begin position="22"/>
        <end position="91"/>
    </location>
</feature>